<sequence length="318" mass="34719">MESDIIDRRLIHALQIDGRAPFSRIAEVLGVSDQTVARRYRRLTSRGRLRVVGQTVPRLVGEVRWYVRVRCRPDFALAVAEALARRSDTSFIMVTSGGTEINFVVQSRSDRDRDALLLQKLPRTPRVDSVSAHCLLHVYYGGADEHPRFLTALTEQEAAALRRPAPAGTPVELSPQDYLLLDELTRDGRATLAQLAAATGWSETSAGRRLDALLTGGALYLDLDVDSYLLGRGTQARLWMSVPPAEQDAVGDALAAHEEVAFVSATTGPSNLVAAVACRDVFGLHEYITGPLGRLRAIQQLETAPVIRSVKGAAMIMP</sequence>
<dbReference type="Gene3D" id="3.30.70.920">
    <property type="match status" value="1"/>
</dbReference>
<dbReference type="GO" id="GO:0043565">
    <property type="term" value="F:sequence-specific DNA binding"/>
    <property type="evidence" value="ECO:0007669"/>
    <property type="project" value="InterPro"/>
</dbReference>
<dbReference type="InterPro" id="IPR036388">
    <property type="entry name" value="WH-like_DNA-bd_sf"/>
</dbReference>
<dbReference type="InterPro" id="IPR011008">
    <property type="entry name" value="Dimeric_a/b-barrel"/>
</dbReference>
<keyword evidence="6" id="KW-1185">Reference proteome</keyword>
<keyword evidence="2 5" id="KW-0238">DNA-binding</keyword>
<dbReference type="AlphaFoldDB" id="A0A7W8A3N4"/>
<dbReference type="Proteomes" id="UP000568380">
    <property type="component" value="Unassembled WGS sequence"/>
</dbReference>
<dbReference type="Pfam" id="PF01037">
    <property type="entry name" value="AsnC_trans_reg"/>
    <property type="match status" value="1"/>
</dbReference>
<evidence type="ECO:0000256" key="2">
    <source>
        <dbReference type="ARBA" id="ARBA00023125"/>
    </source>
</evidence>
<keyword evidence="1" id="KW-0805">Transcription regulation</keyword>
<dbReference type="PANTHER" id="PTHR30154">
    <property type="entry name" value="LEUCINE-RESPONSIVE REGULATORY PROTEIN"/>
    <property type="match status" value="1"/>
</dbReference>
<dbReference type="PANTHER" id="PTHR30154:SF34">
    <property type="entry name" value="TRANSCRIPTIONAL REGULATOR AZLB"/>
    <property type="match status" value="1"/>
</dbReference>
<comment type="caution">
    <text evidence="5">The sequence shown here is derived from an EMBL/GenBank/DDBJ whole genome shotgun (WGS) entry which is preliminary data.</text>
</comment>
<dbReference type="GO" id="GO:0043200">
    <property type="term" value="P:response to amino acid"/>
    <property type="evidence" value="ECO:0007669"/>
    <property type="project" value="TreeGrafter"/>
</dbReference>
<evidence type="ECO:0000313" key="6">
    <source>
        <dbReference type="Proteomes" id="UP000568380"/>
    </source>
</evidence>
<evidence type="ECO:0000313" key="5">
    <source>
        <dbReference type="EMBL" id="MBB5078215.1"/>
    </source>
</evidence>
<gene>
    <name evidence="5" type="ORF">HNR40_003690</name>
</gene>
<dbReference type="InterPro" id="IPR019887">
    <property type="entry name" value="Tscrpt_reg_AsnC/Lrp_C"/>
</dbReference>
<reference evidence="5 6" key="1">
    <citation type="submission" date="2020-08" db="EMBL/GenBank/DDBJ databases">
        <title>Genomic Encyclopedia of Type Strains, Phase IV (KMG-IV): sequencing the most valuable type-strain genomes for metagenomic binning, comparative biology and taxonomic classification.</title>
        <authorList>
            <person name="Goeker M."/>
        </authorList>
    </citation>
    <scope>NUCLEOTIDE SEQUENCE [LARGE SCALE GENOMIC DNA]</scope>
    <source>
        <strain evidence="5 6">DSM 45385</strain>
    </source>
</reference>
<dbReference type="SMART" id="SM00344">
    <property type="entry name" value="HTH_ASNC"/>
    <property type="match status" value="2"/>
</dbReference>
<accession>A0A7W8A3N4</accession>
<keyword evidence="3" id="KW-0804">Transcription</keyword>
<dbReference type="InterPro" id="IPR036390">
    <property type="entry name" value="WH_DNA-bd_sf"/>
</dbReference>
<dbReference type="EMBL" id="JACHIN010000004">
    <property type="protein sequence ID" value="MBB5078215.1"/>
    <property type="molecule type" value="Genomic_DNA"/>
</dbReference>
<dbReference type="InterPro" id="IPR019888">
    <property type="entry name" value="Tscrpt_reg_AsnC-like"/>
</dbReference>
<dbReference type="SUPFAM" id="SSF54909">
    <property type="entry name" value="Dimeric alpha+beta barrel"/>
    <property type="match status" value="2"/>
</dbReference>
<dbReference type="Pfam" id="PF13404">
    <property type="entry name" value="HTH_AsnC-type"/>
    <property type="match status" value="2"/>
</dbReference>
<dbReference type="PROSITE" id="PS50956">
    <property type="entry name" value="HTH_ASNC_2"/>
    <property type="match status" value="1"/>
</dbReference>
<feature type="domain" description="HTH asnC-type" evidence="4">
    <location>
        <begin position="1"/>
        <end position="63"/>
    </location>
</feature>
<evidence type="ECO:0000256" key="3">
    <source>
        <dbReference type="ARBA" id="ARBA00023163"/>
    </source>
</evidence>
<evidence type="ECO:0000256" key="1">
    <source>
        <dbReference type="ARBA" id="ARBA00023015"/>
    </source>
</evidence>
<dbReference type="InterPro" id="IPR000485">
    <property type="entry name" value="AsnC-type_HTH_dom"/>
</dbReference>
<dbReference type="GO" id="GO:0005829">
    <property type="term" value="C:cytosol"/>
    <property type="evidence" value="ECO:0007669"/>
    <property type="project" value="TreeGrafter"/>
</dbReference>
<protein>
    <submittedName>
        <fullName evidence="5">DNA-binding Lrp family transcriptional regulator</fullName>
    </submittedName>
</protein>
<name>A0A7W8A3N4_9ACTN</name>
<dbReference type="RefSeq" id="WP_221340503.1">
    <property type="nucleotide sequence ID" value="NZ_JACHIN010000004.1"/>
</dbReference>
<dbReference type="PRINTS" id="PR00033">
    <property type="entry name" value="HTHASNC"/>
</dbReference>
<organism evidence="5 6">
    <name type="scientific">Nonomuraea endophytica</name>
    <dbReference type="NCBI Taxonomy" id="714136"/>
    <lineage>
        <taxon>Bacteria</taxon>
        <taxon>Bacillati</taxon>
        <taxon>Actinomycetota</taxon>
        <taxon>Actinomycetes</taxon>
        <taxon>Streptosporangiales</taxon>
        <taxon>Streptosporangiaceae</taxon>
        <taxon>Nonomuraea</taxon>
    </lineage>
</organism>
<proteinExistence type="predicted"/>
<dbReference type="Gene3D" id="1.10.10.10">
    <property type="entry name" value="Winged helix-like DNA-binding domain superfamily/Winged helix DNA-binding domain"/>
    <property type="match status" value="2"/>
</dbReference>
<dbReference type="SUPFAM" id="SSF46785">
    <property type="entry name" value="Winged helix' DNA-binding domain"/>
    <property type="match status" value="2"/>
</dbReference>
<evidence type="ECO:0000259" key="4">
    <source>
        <dbReference type="PROSITE" id="PS50956"/>
    </source>
</evidence>